<evidence type="ECO:0000313" key="1">
    <source>
        <dbReference type="EMBL" id="ACL58953.1"/>
    </source>
</evidence>
<dbReference type="HOGENOM" id="CLU_1335121_0_0_5"/>
<dbReference type="Proteomes" id="UP000008207">
    <property type="component" value="Chromosome"/>
</dbReference>
<accession>B8ITN7</accession>
<organism evidence="1 2">
    <name type="scientific">Methylobacterium nodulans (strain LMG 21967 / CNCM I-2342 / ORS 2060)</name>
    <dbReference type="NCBI Taxonomy" id="460265"/>
    <lineage>
        <taxon>Bacteria</taxon>
        <taxon>Pseudomonadati</taxon>
        <taxon>Pseudomonadota</taxon>
        <taxon>Alphaproteobacteria</taxon>
        <taxon>Hyphomicrobiales</taxon>
        <taxon>Methylobacteriaceae</taxon>
        <taxon>Methylobacterium</taxon>
    </lineage>
</organism>
<gene>
    <name evidence="1" type="ordered locus">Mnod_4074</name>
</gene>
<evidence type="ECO:0000313" key="2">
    <source>
        <dbReference type="Proteomes" id="UP000008207"/>
    </source>
</evidence>
<dbReference type="eggNOG" id="ENOG5033AWF">
    <property type="taxonomic scope" value="Bacteria"/>
</dbReference>
<dbReference type="KEGG" id="mno:Mnod_4074"/>
<reference evidence="1 2" key="1">
    <citation type="submission" date="2009-01" db="EMBL/GenBank/DDBJ databases">
        <title>Complete sequence of chromosome of Methylobacterium nodulans ORS 2060.</title>
        <authorList>
            <consortium name="US DOE Joint Genome Institute"/>
            <person name="Lucas S."/>
            <person name="Copeland A."/>
            <person name="Lapidus A."/>
            <person name="Glavina del Rio T."/>
            <person name="Dalin E."/>
            <person name="Tice H."/>
            <person name="Bruce D."/>
            <person name="Goodwin L."/>
            <person name="Pitluck S."/>
            <person name="Sims D."/>
            <person name="Brettin T."/>
            <person name="Detter J.C."/>
            <person name="Han C."/>
            <person name="Larimer F."/>
            <person name="Land M."/>
            <person name="Hauser L."/>
            <person name="Kyrpides N."/>
            <person name="Ivanova N."/>
            <person name="Marx C.J."/>
            <person name="Richardson P."/>
        </authorList>
    </citation>
    <scope>NUCLEOTIDE SEQUENCE [LARGE SCALE GENOMIC DNA]</scope>
    <source>
        <strain evidence="2">LMG 21967 / CNCM I-2342 / ORS 2060</strain>
    </source>
</reference>
<dbReference type="OrthoDB" id="8213325at2"/>
<protein>
    <recommendedName>
        <fullName evidence="3">Phage gp6-like head-tail connector protein</fullName>
    </recommendedName>
</protein>
<sequence>MSVTVIVPATASALTTPENVRLDVSVPATISNAQLTRLIAQASGSIVRHCGRSFGRETVRETFSLSFRPPSEIILSRDPIQILSISSDGVPLGGETDWVREGATLYRMSGGRPALWQGTTTAVEYTTGWILPGEAGSDLPAEVERAAILMVGAMVASRGRDPNLKGENVVGVGSFTYGTPSAEGKLAHPEAEALLWPYVRGVIA</sequence>
<dbReference type="AlphaFoldDB" id="B8ITN7"/>
<keyword evidence="2" id="KW-1185">Reference proteome</keyword>
<dbReference type="RefSeq" id="WP_015930602.1">
    <property type="nucleotide sequence ID" value="NC_011894.1"/>
</dbReference>
<proteinExistence type="predicted"/>
<evidence type="ECO:0008006" key="3">
    <source>
        <dbReference type="Google" id="ProtNLM"/>
    </source>
</evidence>
<name>B8ITN7_METNO</name>
<dbReference type="EMBL" id="CP001349">
    <property type="protein sequence ID" value="ACL58953.1"/>
    <property type="molecule type" value="Genomic_DNA"/>
</dbReference>
<dbReference type="STRING" id="460265.Mnod_4074"/>